<evidence type="ECO:0000313" key="3">
    <source>
        <dbReference type="Proteomes" id="UP000886469"/>
    </source>
</evidence>
<comment type="caution">
    <text evidence="2">The sequence shown here is derived from an EMBL/GenBank/DDBJ whole genome shotgun (WGS) entry which is preliminary data.</text>
</comment>
<evidence type="ECO:0000313" key="2">
    <source>
        <dbReference type="EMBL" id="NMQ05764.1"/>
    </source>
</evidence>
<proteinExistence type="predicted"/>
<dbReference type="Pfam" id="PF09493">
    <property type="entry name" value="DUF2389"/>
    <property type="match status" value="1"/>
</dbReference>
<gene>
    <name evidence="2" type="ORF">E4Q08_11040</name>
</gene>
<reference evidence="2" key="1">
    <citation type="submission" date="2019-03" db="EMBL/GenBank/DDBJ databases">
        <title>Metabolic reconstructions from genomes of highly enriched 'Candidatus Accumulibacter' and 'Candidatus Competibacter' bioreactor populations.</title>
        <authorList>
            <person name="Annavajhala M.K."/>
            <person name="Welles L."/>
            <person name="Abbas B."/>
            <person name="Sorokin D."/>
            <person name="Park H."/>
            <person name="Van Loosdrecht M."/>
            <person name="Chandran K."/>
        </authorList>
    </citation>
    <scope>NUCLEOTIDE SEQUENCE</scope>
    <source>
        <strain evidence="2">SBR_L</strain>
    </source>
</reference>
<feature type="compositionally biased region" description="Low complexity" evidence="1">
    <location>
        <begin position="10"/>
        <end position="19"/>
    </location>
</feature>
<feature type="region of interest" description="Disordered" evidence="1">
    <location>
        <begin position="1"/>
        <end position="27"/>
    </location>
</feature>
<keyword evidence="3" id="KW-1185">Reference proteome</keyword>
<dbReference type="InterPro" id="IPR012663">
    <property type="entry name" value="CHP02450_Tryp"/>
</dbReference>
<dbReference type="NCBIfam" id="TIGR02450">
    <property type="entry name" value="TIGR02450 family Trp-rich protein"/>
    <property type="match status" value="1"/>
</dbReference>
<evidence type="ECO:0000256" key="1">
    <source>
        <dbReference type="SAM" id="MobiDB-lite"/>
    </source>
</evidence>
<name>A0ABX1T7Y0_9PROT</name>
<protein>
    <submittedName>
        <fullName evidence="2">TIGR02450 family Trp-rich protein</fullName>
    </submittedName>
</protein>
<accession>A0ABX1T7Y0</accession>
<dbReference type="EMBL" id="SPMX01000026">
    <property type="protein sequence ID" value="NMQ05764.1"/>
    <property type="molecule type" value="Genomic_DNA"/>
</dbReference>
<sequence length="92" mass="10620">MKPETILVTAGAAAQRRPAAPGPNPGKLLLSKWTARVPRNREKHFIVTRVMHPEPTAIRNELVEIEAVISRRSFTLPWRDLTDCRRWLQGWR</sequence>
<organism evidence="2 3">
    <name type="scientific">Candidatus Accumulibacter contiguus</name>
    <dbReference type="NCBI Taxonomy" id="2954381"/>
    <lineage>
        <taxon>Bacteria</taxon>
        <taxon>Pseudomonadati</taxon>
        <taxon>Pseudomonadota</taxon>
        <taxon>Betaproteobacteria</taxon>
        <taxon>Candidatus Accumulibacter</taxon>
    </lineage>
</organism>
<dbReference type="Proteomes" id="UP000886469">
    <property type="component" value="Unassembled WGS sequence"/>
</dbReference>
<dbReference type="RefSeq" id="WP_169070431.1">
    <property type="nucleotide sequence ID" value="NZ_JAZKUC010000001.1"/>
</dbReference>